<keyword evidence="2 4" id="KW-0378">Hydrolase</keyword>
<evidence type="ECO:0000256" key="2">
    <source>
        <dbReference type="ARBA" id="ARBA00022801"/>
    </source>
</evidence>
<dbReference type="PROSITE" id="PS01090">
    <property type="entry name" value="TATD_2"/>
    <property type="match status" value="1"/>
</dbReference>
<protein>
    <submittedName>
        <fullName evidence="4">TatD family hydrolase</fullName>
    </submittedName>
</protein>
<dbReference type="InterPro" id="IPR032466">
    <property type="entry name" value="Metal_Hydrolase"/>
</dbReference>
<dbReference type="PANTHER" id="PTHR46124:SF2">
    <property type="entry name" value="D-AMINOACYL-TRNA DEACYLASE"/>
    <property type="match status" value="1"/>
</dbReference>
<dbReference type="EMBL" id="AP026801">
    <property type="protein sequence ID" value="BDR56350.1"/>
    <property type="molecule type" value="Genomic_DNA"/>
</dbReference>
<dbReference type="InterPro" id="IPR015991">
    <property type="entry name" value="TatD/YcfH-like"/>
</dbReference>
<dbReference type="FunFam" id="3.20.20.140:FF:000005">
    <property type="entry name" value="TatD family hydrolase"/>
    <property type="match status" value="1"/>
</dbReference>
<sequence>MAKIDPTLLLPPQDHSYQIFNSHCHLNDDSEFENVDQLIDEGNKFNVTNYIVVGSNQLLNDRAIGICNKYHNCFPAIGWHPDSWQEYTDEKLTKYLDMNNSNLIIGEIGLDYHYSKEDRIEQQTVFSLQLDLAQQYQRPISIHTREAFEDTIRLLKDKSINNGIIHNFNTGPKQAEAYLNQGLMLSVSGVVTFKNAEELRESLKIIPLDRLLVETDDPYLTPVPYRGKPNHPAYVYFTLKYIAEFLQIDIKTLAAQIFKNTEKLVNDK</sequence>
<dbReference type="Proteomes" id="UP001321804">
    <property type="component" value="Chromosome"/>
</dbReference>
<dbReference type="PROSITE" id="PS01091">
    <property type="entry name" value="TATD_3"/>
    <property type="match status" value="1"/>
</dbReference>
<reference evidence="4 5" key="1">
    <citation type="journal article" date="2023" name="Microbiol. Spectr.">
        <title>Symbiosis of Carpenter Bees with Uncharacterized Lactic Acid Bacteria Showing NAD Auxotrophy.</title>
        <authorList>
            <person name="Kawasaki S."/>
            <person name="Ozawa K."/>
            <person name="Mori T."/>
            <person name="Yamamoto A."/>
            <person name="Ito M."/>
            <person name="Ohkuma M."/>
            <person name="Sakamoto M."/>
            <person name="Matsutani M."/>
        </authorList>
    </citation>
    <scope>NUCLEOTIDE SEQUENCE [LARGE SCALE GENOMIC DNA]</scope>
    <source>
        <strain evidence="4 5">KimC2</strain>
    </source>
</reference>
<dbReference type="GO" id="GO:0046872">
    <property type="term" value="F:metal ion binding"/>
    <property type="evidence" value="ECO:0007669"/>
    <property type="project" value="UniProtKB-KW"/>
</dbReference>
<feature type="binding site" evidence="3">
    <location>
        <position position="107"/>
    </location>
    <ligand>
        <name>a divalent metal cation</name>
        <dbReference type="ChEBI" id="CHEBI:60240"/>
        <label>1</label>
    </ligand>
</feature>
<feature type="binding site" evidence="3">
    <location>
        <position position="216"/>
    </location>
    <ligand>
        <name>a divalent metal cation</name>
        <dbReference type="ChEBI" id="CHEBI:60240"/>
        <label>1</label>
    </ligand>
</feature>
<dbReference type="InterPro" id="IPR018228">
    <property type="entry name" value="DNase_TatD-rel_CS"/>
</dbReference>
<dbReference type="AlphaFoldDB" id="A0AAU9D4K2"/>
<dbReference type="InterPro" id="IPR001130">
    <property type="entry name" value="TatD-like"/>
</dbReference>
<dbReference type="RefSeq" id="WP_317698265.1">
    <property type="nucleotide sequence ID" value="NZ_AP026801.1"/>
</dbReference>
<keyword evidence="5" id="KW-1185">Reference proteome</keyword>
<name>A0AAU9D4K2_9LACO</name>
<feature type="binding site" evidence="3">
    <location>
        <position position="166"/>
    </location>
    <ligand>
        <name>a divalent metal cation</name>
        <dbReference type="ChEBI" id="CHEBI:60240"/>
        <label>2</label>
    </ligand>
</feature>
<dbReference type="NCBIfam" id="TIGR00010">
    <property type="entry name" value="YchF/TatD family DNA exonuclease"/>
    <property type="match status" value="1"/>
</dbReference>
<dbReference type="CDD" id="cd01310">
    <property type="entry name" value="TatD_DNAse"/>
    <property type="match status" value="1"/>
</dbReference>
<evidence type="ECO:0000313" key="5">
    <source>
        <dbReference type="Proteomes" id="UP001321804"/>
    </source>
</evidence>
<evidence type="ECO:0000256" key="3">
    <source>
        <dbReference type="PIRSR" id="PIRSR005902-1"/>
    </source>
</evidence>
<dbReference type="KEGG" id="xak:KIMC2_09120"/>
<evidence type="ECO:0000256" key="1">
    <source>
        <dbReference type="ARBA" id="ARBA00022723"/>
    </source>
</evidence>
<gene>
    <name evidence="4" type="ORF">KIMC2_09120</name>
</gene>
<dbReference type="Gene3D" id="3.20.20.140">
    <property type="entry name" value="Metal-dependent hydrolases"/>
    <property type="match status" value="1"/>
</dbReference>
<feature type="binding site" evidence="3">
    <location>
        <position position="25"/>
    </location>
    <ligand>
        <name>a divalent metal cation</name>
        <dbReference type="ChEBI" id="CHEBI:60240"/>
        <label>1</label>
    </ligand>
</feature>
<proteinExistence type="predicted"/>
<dbReference type="GO" id="GO:0016788">
    <property type="term" value="F:hydrolase activity, acting on ester bonds"/>
    <property type="evidence" value="ECO:0007669"/>
    <property type="project" value="InterPro"/>
</dbReference>
<dbReference type="GO" id="GO:0005829">
    <property type="term" value="C:cytosol"/>
    <property type="evidence" value="ECO:0007669"/>
    <property type="project" value="TreeGrafter"/>
</dbReference>
<accession>A0AAU9D4K2</accession>
<dbReference type="PIRSF" id="PIRSF005902">
    <property type="entry name" value="DNase_TatD"/>
    <property type="match status" value="1"/>
</dbReference>
<dbReference type="Pfam" id="PF01026">
    <property type="entry name" value="TatD_DNase"/>
    <property type="match status" value="1"/>
</dbReference>
<dbReference type="PANTHER" id="PTHR46124">
    <property type="entry name" value="D-AMINOACYL-TRNA DEACYLASE"/>
    <property type="match status" value="1"/>
</dbReference>
<dbReference type="GO" id="GO:0004536">
    <property type="term" value="F:DNA nuclease activity"/>
    <property type="evidence" value="ECO:0007669"/>
    <property type="project" value="InterPro"/>
</dbReference>
<dbReference type="SUPFAM" id="SSF51556">
    <property type="entry name" value="Metallo-dependent hydrolases"/>
    <property type="match status" value="1"/>
</dbReference>
<organism evidence="4 5">
    <name type="scientific">Xylocopilactobacillus apis</name>
    <dbReference type="NCBI Taxonomy" id="2932183"/>
    <lineage>
        <taxon>Bacteria</taxon>
        <taxon>Bacillati</taxon>
        <taxon>Bacillota</taxon>
        <taxon>Bacilli</taxon>
        <taxon>Lactobacillales</taxon>
        <taxon>Lactobacillaceae</taxon>
        <taxon>Xylocopilactobacillus</taxon>
    </lineage>
</organism>
<feature type="binding site" evidence="3">
    <location>
        <position position="143"/>
    </location>
    <ligand>
        <name>a divalent metal cation</name>
        <dbReference type="ChEBI" id="CHEBI:60240"/>
        <label>2</label>
    </ligand>
</feature>
<feature type="binding site" evidence="3">
    <location>
        <position position="23"/>
    </location>
    <ligand>
        <name>a divalent metal cation</name>
        <dbReference type="ChEBI" id="CHEBI:60240"/>
        <label>1</label>
    </ligand>
</feature>
<keyword evidence="1 3" id="KW-0479">Metal-binding</keyword>
<evidence type="ECO:0000313" key="4">
    <source>
        <dbReference type="EMBL" id="BDR56350.1"/>
    </source>
</evidence>